<evidence type="ECO:0000313" key="4">
    <source>
        <dbReference type="Proteomes" id="UP000054498"/>
    </source>
</evidence>
<dbReference type="PANTHER" id="PTHR13136:SF11">
    <property type="entry name" value="TESTIS-EXPRESSED PROTEIN 30"/>
    <property type="match status" value="1"/>
</dbReference>
<dbReference type="GeneID" id="25733979"/>
<dbReference type="PANTHER" id="PTHR13136">
    <property type="entry name" value="TESTIS DEVELOPMENT PROTEIN PRTD"/>
    <property type="match status" value="1"/>
</dbReference>
<dbReference type="Pfam" id="PF20408">
    <property type="entry name" value="Abhydrolase_11"/>
    <property type="match status" value="1"/>
</dbReference>
<protein>
    <recommendedName>
        <fullName evidence="2">KANL3/Tex30 alpha/beta hydrolase-like domain-containing protein</fullName>
    </recommendedName>
</protein>
<dbReference type="Gene3D" id="3.40.50.1820">
    <property type="entry name" value="alpha/beta hydrolase"/>
    <property type="match status" value="1"/>
</dbReference>
<dbReference type="OrthoDB" id="550336at2759"/>
<organism evidence="3 4">
    <name type="scientific">Monoraphidium neglectum</name>
    <dbReference type="NCBI Taxonomy" id="145388"/>
    <lineage>
        <taxon>Eukaryota</taxon>
        <taxon>Viridiplantae</taxon>
        <taxon>Chlorophyta</taxon>
        <taxon>core chlorophytes</taxon>
        <taxon>Chlorophyceae</taxon>
        <taxon>CS clade</taxon>
        <taxon>Sphaeropleales</taxon>
        <taxon>Selenastraceae</taxon>
        <taxon>Monoraphidium</taxon>
    </lineage>
</organism>
<gene>
    <name evidence="3" type="ORF">MNEG_1624</name>
</gene>
<dbReference type="InterPro" id="IPR026555">
    <property type="entry name" value="NSL3/Tex30"/>
</dbReference>
<dbReference type="EMBL" id="KK100386">
    <property type="protein sequence ID" value="KIZ06326.1"/>
    <property type="molecule type" value="Genomic_DNA"/>
</dbReference>
<name>A0A0D2NPH1_9CHLO</name>
<dbReference type="SUPFAM" id="SSF53474">
    <property type="entry name" value="alpha/beta-Hydrolases"/>
    <property type="match status" value="1"/>
</dbReference>
<evidence type="ECO:0000259" key="2">
    <source>
        <dbReference type="Pfam" id="PF20408"/>
    </source>
</evidence>
<evidence type="ECO:0000256" key="1">
    <source>
        <dbReference type="SAM" id="MobiDB-lite"/>
    </source>
</evidence>
<dbReference type="InterPro" id="IPR046879">
    <property type="entry name" value="KANL3/Tex30_Abhydrolase"/>
</dbReference>
<accession>A0A0D2NPH1</accession>
<dbReference type="Proteomes" id="UP000054498">
    <property type="component" value="Unassembled WGS sequence"/>
</dbReference>
<dbReference type="RefSeq" id="XP_013905345.1">
    <property type="nucleotide sequence ID" value="XM_014049891.1"/>
</dbReference>
<feature type="domain" description="KANL3/Tex30 alpha/beta hydrolase-like" evidence="2">
    <location>
        <begin position="14"/>
        <end position="174"/>
    </location>
</feature>
<evidence type="ECO:0000313" key="3">
    <source>
        <dbReference type="EMBL" id="KIZ06326.1"/>
    </source>
</evidence>
<reference evidence="3 4" key="1">
    <citation type="journal article" date="2013" name="BMC Genomics">
        <title>Reconstruction of the lipid metabolism for the microalga Monoraphidium neglectum from its genome sequence reveals characteristics suitable for biofuel production.</title>
        <authorList>
            <person name="Bogen C."/>
            <person name="Al-Dilaimi A."/>
            <person name="Albersmeier A."/>
            <person name="Wichmann J."/>
            <person name="Grundmann M."/>
            <person name="Rupp O."/>
            <person name="Lauersen K.J."/>
            <person name="Blifernez-Klassen O."/>
            <person name="Kalinowski J."/>
            <person name="Goesmann A."/>
            <person name="Mussgnug J.H."/>
            <person name="Kruse O."/>
        </authorList>
    </citation>
    <scope>NUCLEOTIDE SEQUENCE [LARGE SCALE GENOMIC DNA]</scope>
    <source>
        <strain evidence="3 4">SAG 48.87</strain>
    </source>
</reference>
<dbReference type="InterPro" id="IPR029058">
    <property type="entry name" value="AB_hydrolase_fold"/>
</dbReference>
<feature type="region of interest" description="Disordered" evidence="1">
    <location>
        <begin position="250"/>
        <end position="299"/>
    </location>
</feature>
<feature type="compositionally biased region" description="Basic residues" evidence="1">
    <location>
        <begin position="271"/>
        <end position="280"/>
    </location>
</feature>
<dbReference type="STRING" id="145388.A0A0D2NPH1"/>
<sequence>MVVTSVAGPNGFTTALVLTHGAKGDLSAGRLPLYAKAAAEAGVPCLRITLASRNPEERARIMQAVLLRAGTLSRALRGVRRWVLGGHSLGARAAARAALGINRRPRAQGGGDEGGQQLWGAGHRAVGLVLSSFPVHPPGKPELLHDKLLGALKLPLLFLRGTADPFSTPSGWEQLRSRIGSRDVERAAAQQRRLGARPVRSMASGGRRVCEVQGADHALRISGPRAMQEPVDRQLAAALTGFLKQRLKERGGARGAAAGVKDASEGSGGERRRRKRRRRLGAAAQGRASPAGAAAGRRI</sequence>
<dbReference type="AlphaFoldDB" id="A0A0D2NPH1"/>
<dbReference type="KEGG" id="mng:MNEG_1624"/>
<proteinExistence type="predicted"/>
<feature type="compositionally biased region" description="Low complexity" evidence="1">
    <location>
        <begin position="281"/>
        <end position="299"/>
    </location>
</feature>
<keyword evidence="4" id="KW-1185">Reference proteome</keyword>